<dbReference type="PANTHER" id="PTHR43581:SF2">
    <property type="entry name" value="EXCINUCLEASE ATPASE SUBUNIT"/>
    <property type="match status" value="1"/>
</dbReference>
<feature type="domain" description="ATPase AAA-type core" evidence="1">
    <location>
        <begin position="483"/>
        <end position="563"/>
    </location>
</feature>
<dbReference type="RefSeq" id="WP_163944338.1">
    <property type="nucleotide sequence ID" value="NZ_JAAHBU010000124.1"/>
</dbReference>
<dbReference type="CDD" id="cd00267">
    <property type="entry name" value="ABC_ATPase"/>
    <property type="match status" value="1"/>
</dbReference>
<dbReference type="GO" id="GO:0016887">
    <property type="term" value="F:ATP hydrolysis activity"/>
    <property type="evidence" value="ECO:0007669"/>
    <property type="project" value="InterPro"/>
</dbReference>
<feature type="domain" description="Rad50/SbcC-type AAA" evidence="2">
    <location>
        <begin position="274"/>
        <end position="376"/>
    </location>
</feature>
<dbReference type="Pfam" id="PF13304">
    <property type="entry name" value="AAA_21"/>
    <property type="match status" value="1"/>
</dbReference>
<sequence length="713" mass="80085">MATDEKLAQSPVPDFSVGLDYFSIKEGLEALFSKKCAFCESVTLLAPYRFRPAMDALPMERNDTGHLCYAWMQNAWENIYPICQGCQPDLPHYFPVEAMRASIPSTRAFEAYASGDGSWPDYPLNETSLLLDPCVVRDFSEHIRVELSGELSALTRSALETIGHFKLNRPELVSRRSQVLQGYSDRLDRIVGGGAYVDADLIYNFPEIEFGGLWKLYFRQLMAELRKQGEVQAFFQPGKAMNIFTAINKDAQRFEGGSNFVLPEPVYRTRRLKSISIRNFKAIEKIDLEMPVQTSSTENASTPLPALLVLGENAAGKSSILEAIALALCSKDERQGLDIDGFELDPRMLGGRAERNDASTRVKLVFQDDTFRTLSISHGRSRARGESALPMVLAYGAFRQYQSAEKIEGPNYSVMNLFNSAVLLPNPEKWLLGLDRFEFLRVSRVLRNILSVEGDYEVIHRDYAVQRCFIVTKVAGGTVESRTPLAHASSGYRSMLAMVCDILRALMNKKRNIYFQSFTSASAVVLIDEVEAHLHPRWKIQIMRALRLALPNVTFIATSHDPLCLRGMQENEVVVMQRVETGGNTAARLPVCVEPITQLPDLTRLTVEQLLTSDFFSLMSTDQPQTELNLARMSDLLAQLKSGETLSGTDRALLAPFADEINSVLPVGFTEAQRLVQEAVVEFLSKRRHASAHQMKELRDESRQRILQILNEL</sequence>
<dbReference type="GO" id="GO:0006302">
    <property type="term" value="P:double-strand break repair"/>
    <property type="evidence" value="ECO:0007669"/>
    <property type="project" value="InterPro"/>
</dbReference>
<dbReference type="InterPro" id="IPR038729">
    <property type="entry name" value="Rad50/SbcC_AAA"/>
</dbReference>
<dbReference type="InterPro" id="IPR003959">
    <property type="entry name" value="ATPase_AAA_core"/>
</dbReference>
<gene>
    <name evidence="3" type="ORF">G3436_10275</name>
</gene>
<dbReference type="InterPro" id="IPR027417">
    <property type="entry name" value="P-loop_NTPase"/>
</dbReference>
<dbReference type="GO" id="GO:0005524">
    <property type="term" value="F:ATP binding"/>
    <property type="evidence" value="ECO:0007669"/>
    <property type="project" value="InterPro"/>
</dbReference>
<reference evidence="3 4" key="1">
    <citation type="submission" date="2020-02" db="EMBL/GenBank/DDBJ databases">
        <title>Broccoli isolated Pseudomonas sp.</title>
        <authorList>
            <person name="Fujikawa T."/>
            <person name="Sawada H."/>
        </authorList>
    </citation>
    <scope>NUCLEOTIDE SEQUENCE [LARGE SCALE GENOMIC DNA]</scope>
    <source>
        <strain evidence="3 4">MAFF212427</strain>
    </source>
</reference>
<accession>A0A6B3NQN9</accession>
<protein>
    <submittedName>
        <fullName evidence="3">AAA family ATPase</fullName>
    </submittedName>
</protein>
<dbReference type="AlphaFoldDB" id="A0A6B3NQN9"/>
<evidence type="ECO:0000313" key="3">
    <source>
        <dbReference type="EMBL" id="NER64206.1"/>
    </source>
</evidence>
<dbReference type="EMBL" id="JAAHBU010000124">
    <property type="protein sequence ID" value="NER64206.1"/>
    <property type="molecule type" value="Genomic_DNA"/>
</dbReference>
<dbReference type="InterPro" id="IPR051396">
    <property type="entry name" value="Bact_Antivir_Def_Nuclease"/>
</dbReference>
<organism evidence="3 4">
    <name type="scientific">Pseudomonas brassicae</name>
    <dbReference type="NCBI Taxonomy" id="2708063"/>
    <lineage>
        <taxon>Bacteria</taxon>
        <taxon>Pseudomonadati</taxon>
        <taxon>Pseudomonadota</taxon>
        <taxon>Gammaproteobacteria</taxon>
        <taxon>Pseudomonadales</taxon>
        <taxon>Pseudomonadaceae</taxon>
        <taxon>Pseudomonas</taxon>
    </lineage>
</organism>
<dbReference type="SUPFAM" id="SSF52540">
    <property type="entry name" value="P-loop containing nucleoside triphosphate hydrolases"/>
    <property type="match status" value="1"/>
</dbReference>
<dbReference type="Gene3D" id="3.40.50.300">
    <property type="entry name" value="P-loop containing nucleotide triphosphate hydrolases"/>
    <property type="match status" value="2"/>
</dbReference>
<comment type="caution">
    <text evidence="3">The sequence shown here is derived from an EMBL/GenBank/DDBJ whole genome shotgun (WGS) entry which is preliminary data.</text>
</comment>
<evidence type="ECO:0000313" key="4">
    <source>
        <dbReference type="Proteomes" id="UP000482634"/>
    </source>
</evidence>
<keyword evidence="4" id="KW-1185">Reference proteome</keyword>
<evidence type="ECO:0000259" key="1">
    <source>
        <dbReference type="Pfam" id="PF13304"/>
    </source>
</evidence>
<evidence type="ECO:0000259" key="2">
    <source>
        <dbReference type="Pfam" id="PF13476"/>
    </source>
</evidence>
<proteinExistence type="predicted"/>
<name>A0A6B3NQN9_9PSED</name>
<dbReference type="PANTHER" id="PTHR43581">
    <property type="entry name" value="ATP/GTP PHOSPHATASE"/>
    <property type="match status" value="1"/>
</dbReference>
<dbReference type="Proteomes" id="UP000482634">
    <property type="component" value="Unassembled WGS sequence"/>
</dbReference>
<dbReference type="Pfam" id="PF13476">
    <property type="entry name" value="AAA_23"/>
    <property type="match status" value="1"/>
</dbReference>